<dbReference type="InterPro" id="IPR000914">
    <property type="entry name" value="SBP_5_dom"/>
</dbReference>
<dbReference type="SUPFAM" id="SSF53850">
    <property type="entry name" value="Periplasmic binding protein-like II"/>
    <property type="match status" value="1"/>
</dbReference>
<dbReference type="Pfam" id="PF12793">
    <property type="entry name" value="SgrR_N"/>
    <property type="match status" value="1"/>
</dbReference>
<evidence type="ECO:0000313" key="5">
    <source>
        <dbReference type="Proteomes" id="UP000547209"/>
    </source>
</evidence>
<dbReference type="PANTHER" id="PTHR30290">
    <property type="entry name" value="PERIPLASMIC BINDING COMPONENT OF ABC TRANSPORTER"/>
    <property type="match status" value="1"/>
</dbReference>
<organism evidence="4 5">
    <name type="scientific">Cohnella nanjingensis</name>
    <dbReference type="NCBI Taxonomy" id="1387779"/>
    <lineage>
        <taxon>Bacteria</taxon>
        <taxon>Bacillati</taxon>
        <taxon>Bacillota</taxon>
        <taxon>Bacilli</taxon>
        <taxon>Bacillales</taxon>
        <taxon>Paenibacillaceae</taxon>
        <taxon>Cohnella</taxon>
    </lineage>
</organism>
<accession>A0A7X0RTG8</accession>
<evidence type="ECO:0000313" key="4">
    <source>
        <dbReference type="EMBL" id="MBB6672166.1"/>
    </source>
</evidence>
<reference evidence="4 5" key="1">
    <citation type="submission" date="2020-08" db="EMBL/GenBank/DDBJ databases">
        <title>Cohnella phylogeny.</title>
        <authorList>
            <person name="Dunlap C."/>
        </authorList>
    </citation>
    <scope>NUCLEOTIDE SEQUENCE [LARGE SCALE GENOMIC DNA]</scope>
    <source>
        <strain evidence="4 5">DSM 28246</strain>
    </source>
</reference>
<protein>
    <submittedName>
        <fullName evidence="4">SgrR family transcriptional regulator</fullName>
    </submittedName>
</protein>
<dbReference type="Pfam" id="PF00496">
    <property type="entry name" value="SBP_bac_5"/>
    <property type="match status" value="1"/>
</dbReference>
<comment type="caution">
    <text evidence="4">The sequence shown here is derived from an EMBL/GenBank/DDBJ whole genome shotgun (WGS) entry which is preliminary data.</text>
</comment>
<dbReference type="Proteomes" id="UP000547209">
    <property type="component" value="Unassembled WGS sequence"/>
</dbReference>
<name>A0A7X0RTG8_9BACL</name>
<dbReference type="GO" id="GO:1904680">
    <property type="term" value="F:peptide transmembrane transporter activity"/>
    <property type="evidence" value="ECO:0007669"/>
    <property type="project" value="TreeGrafter"/>
</dbReference>
<dbReference type="GO" id="GO:0015833">
    <property type="term" value="P:peptide transport"/>
    <property type="evidence" value="ECO:0007669"/>
    <property type="project" value="TreeGrafter"/>
</dbReference>
<dbReference type="EMBL" id="JACJVP010000025">
    <property type="protein sequence ID" value="MBB6672166.1"/>
    <property type="molecule type" value="Genomic_DNA"/>
</dbReference>
<evidence type="ECO:0000256" key="1">
    <source>
        <dbReference type="ARBA" id="ARBA00023125"/>
    </source>
</evidence>
<proteinExistence type="predicted"/>
<dbReference type="InterPro" id="IPR025370">
    <property type="entry name" value="SgrR_HTH_N"/>
</dbReference>
<dbReference type="AlphaFoldDB" id="A0A7X0RTG8"/>
<feature type="domain" description="Transcriptional regulator SgrR N-terminal HTH" evidence="3">
    <location>
        <begin position="4"/>
        <end position="99"/>
    </location>
</feature>
<dbReference type="RefSeq" id="WP_185143642.1">
    <property type="nucleotide sequence ID" value="NZ_JACJVP010000025.1"/>
</dbReference>
<keyword evidence="5" id="KW-1185">Reference proteome</keyword>
<sequence>MLLSQQYARLRISLLRDRQSEEALPVTVDEIAGLLHCTERNAKLVLHRMSELGWIVWLPGRGRGHRSQIRFEASAEELLMQDARAAVEQGNLNGAMSVFRMEGIDPWIAERFLAWLGGFFGYKEAGDRGEDTLRLPMRVPVHTLDPARLLYSRDLHFAKQVFDTLVRFDPEQRRILPQLAHSWECDDQAKVWTFYLRKGVRFHHGRELAASDVVYSLLRLRAYVHAPASDGWLAECIADVRATGRRTVEVELSAPNYMFLHYVSAYPTAIVPEEIYRNGGAGGMDLDRLPVGTGPFRVARHEAGVLTLAAFPEYWRERALLDRIEMLVVPKELQQRPDPLFHMGKLHHVEHIRFEVPANWEKMQVLTLGCSLLTINLRKLGPLQDARLREAIDVALDRTGLARELGKDGPARGFLPPTDGGSVAAPPEDCQYAYARRLIADAGYAGEVVRFFSLPYHLAQTEWVRRQCEAVGIRMEIVQISYEEASDPARMAEADLAIGGVVADDDEDRCLLEMYKMDGMPVRAYATDAQREAFDAEIESIVAEPDEETRRRRIRGLERLLTDARSVLFLLHTTQETVFNPDVRGIALNTLG</sequence>
<dbReference type="Gene3D" id="3.10.105.10">
    <property type="entry name" value="Dipeptide-binding Protein, Domain 3"/>
    <property type="match status" value="1"/>
</dbReference>
<evidence type="ECO:0000259" key="3">
    <source>
        <dbReference type="Pfam" id="PF12793"/>
    </source>
</evidence>
<dbReference type="GO" id="GO:0003677">
    <property type="term" value="F:DNA binding"/>
    <property type="evidence" value="ECO:0007669"/>
    <property type="project" value="UniProtKB-KW"/>
</dbReference>
<evidence type="ECO:0000259" key="2">
    <source>
        <dbReference type="Pfam" id="PF00496"/>
    </source>
</evidence>
<keyword evidence="1" id="KW-0238">DNA-binding</keyword>
<gene>
    <name evidence="4" type="ORF">H7C19_15915</name>
</gene>
<feature type="domain" description="Solute-binding protein family 5" evidence="2">
    <location>
        <begin position="175"/>
        <end position="510"/>
    </location>
</feature>
<dbReference type="InterPro" id="IPR039424">
    <property type="entry name" value="SBP_5"/>
</dbReference>
<dbReference type="PANTHER" id="PTHR30290:SF72">
    <property type="entry name" value="HTH-TYPE TRANSCRIPTIONAL REGULATOR SGRR"/>
    <property type="match status" value="1"/>
</dbReference>
<dbReference type="Gene3D" id="3.40.190.10">
    <property type="entry name" value="Periplasmic binding protein-like II"/>
    <property type="match status" value="1"/>
</dbReference>